<sequence length="137" mass="16192">MASKDFKRVEQLLEDYPKLDSEIKKRRLALLYPVREYDENIGGSKSQSNTSLAENFVVTLDQDRRLARLEEQKFIIEEVLKKLHEDDYSVIKLYYFEKPRTLTWDGIAMATRNSRSRCFEVRKTVVEEIGRKLGELD</sequence>
<dbReference type="Proteomes" id="UP000273977">
    <property type="component" value="Unassembled WGS sequence"/>
</dbReference>
<dbReference type="NCBIfam" id="TIGR01636">
    <property type="entry name" value="phage_rinA"/>
    <property type="match status" value="1"/>
</dbReference>
<dbReference type="InterPro" id="IPR006523">
    <property type="entry name" value="RinA"/>
</dbReference>
<evidence type="ECO:0000313" key="2">
    <source>
        <dbReference type="Proteomes" id="UP000273977"/>
    </source>
</evidence>
<organism evidence="1 2">
    <name type="scientific">Aerococcus agrisoli</name>
    <dbReference type="NCBI Taxonomy" id="2487350"/>
    <lineage>
        <taxon>Bacteria</taxon>
        <taxon>Bacillati</taxon>
        <taxon>Bacillota</taxon>
        <taxon>Bacilli</taxon>
        <taxon>Lactobacillales</taxon>
        <taxon>Aerococcaceae</taxon>
        <taxon>Aerococcus</taxon>
    </lineage>
</organism>
<accession>A0A3N4GVY1</accession>
<dbReference type="EMBL" id="RKMG01000002">
    <property type="protein sequence ID" value="RPA65048.1"/>
    <property type="molecule type" value="Genomic_DNA"/>
</dbReference>
<protein>
    <submittedName>
        <fullName evidence="1">DUF722 domain-containing protein</fullName>
    </submittedName>
</protein>
<name>A0A3N4GVY1_9LACT</name>
<dbReference type="AlphaFoldDB" id="A0A3N4GVY1"/>
<dbReference type="RefSeq" id="WP_123779151.1">
    <property type="nucleotide sequence ID" value="NZ_RKMG01000002.1"/>
</dbReference>
<evidence type="ECO:0000313" key="1">
    <source>
        <dbReference type="EMBL" id="RPA65048.1"/>
    </source>
</evidence>
<gene>
    <name evidence="1" type="ORF">EF384_01165</name>
</gene>
<keyword evidence="2" id="KW-1185">Reference proteome</keyword>
<dbReference type="OrthoDB" id="2735906at2"/>
<reference evidence="1 2" key="1">
    <citation type="submission" date="2018-11" db="EMBL/GenBank/DDBJ databases">
        <title>Aerococcus sp. SJQ22, whole genome shotgun sequence.</title>
        <authorList>
            <person name="Sun L."/>
            <person name="Gao X."/>
            <person name="Chen W."/>
            <person name="Huang K."/>
        </authorList>
    </citation>
    <scope>NUCLEOTIDE SEQUENCE [LARGE SCALE GENOMIC DNA]</scope>
    <source>
        <strain evidence="1 2">SJQ22</strain>
    </source>
</reference>
<comment type="caution">
    <text evidence="1">The sequence shown here is derived from an EMBL/GenBank/DDBJ whole genome shotgun (WGS) entry which is preliminary data.</text>
</comment>
<proteinExistence type="predicted"/>